<sequence length="40" mass="4297">MHKLVSAALTGGLIALVGFLSMAARRRRAAREEARRTGSD</sequence>
<keyword evidence="2" id="KW-1185">Reference proteome</keyword>
<evidence type="ECO:0000313" key="1">
    <source>
        <dbReference type="EMBL" id="WXK75082.1"/>
    </source>
</evidence>
<dbReference type="EMBL" id="CP147982">
    <property type="protein sequence ID" value="WXK75082.1"/>
    <property type="molecule type" value="Genomic_DNA"/>
</dbReference>
<gene>
    <name evidence="1" type="ORF">WAB15_03345</name>
</gene>
<dbReference type="Proteomes" id="UP001626628">
    <property type="component" value="Chromosome"/>
</dbReference>
<proteinExistence type="predicted"/>
<protein>
    <recommendedName>
        <fullName evidence="3">LPXTG cell wall anchor domain-containing protein</fullName>
    </recommendedName>
</protein>
<name>A0ABZ2QJI6_9ACTN</name>
<dbReference type="RefSeq" id="WP_407285250.1">
    <property type="nucleotide sequence ID" value="NZ_CP147982.1"/>
</dbReference>
<evidence type="ECO:0008006" key="3">
    <source>
        <dbReference type="Google" id="ProtNLM"/>
    </source>
</evidence>
<evidence type="ECO:0000313" key="2">
    <source>
        <dbReference type="Proteomes" id="UP001626628"/>
    </source>
</evidence>
<organism evidence="1 2">
    <name type="scientific">Streptomyces sirii</name>
    <dbReference type="NCBI Taxonomy" id="3127701"/>
    <lineage>
        <taxon>Bacteria</taxon>
        <taxon>Bacillati</taxon>
        <taxon>Actinomycetota</taxon>
        <taxon>Actinomycetes</taxon>
        <taxon>Kitasatosporales</taxon>
        <taxon>Streptomycetaceae</taxon>
        <taxon>Streptomyces</taxon>
    </lineage>
</organism>
<accession>A0ABZ2QJI6</accession>
<reference evidence="1 2" key="1">
    <citation type="submission" date="2024-03" db="EMBL/GenBank/DDBJ databases">
        <title>The complete genome of Streptomyces sirii sp.nov.</title>
        <authorList>
            <person name="Zakalyukina Y.V."/>
            <person name="Belik A.R."/>
            <person name="Biryukov M.V."/>
            <person name="Baturina O.A."/>
            <person name="Kabilov M.R."/>
        </authorList>
    </citation>
    <scope>NUCLEOTIDE SEQUENCE [LARGE SCALE GENOMIC DNA]</scope>
    <source>
        <strain evidence="1 2">BP-8</strain>
    </source>
</reference>